<dbReference type="Proteomes" id="UP000631114">
    <property type="component" value="Unassembled WGS sequence"/>
</dbReference>
<proteinExistence type="predicted"/>
<dbReference type="EMBL" id="JADFTS010000004">
    <property type="protein sequence ID" value="KAF9610102.1"/>
    <property type="molecule type" value="Genomic_DNA"/>
</dbReference>
<organism evidence="1 2">
    <name type="scientific">Coptis chinensis</name>
    <dbReference type="NCBI Taxonomy" id="261450"/>
    <lineage>
        <taxon>Eukaryota</taxon>
        <taxon>Viridiplantae</taxon>
        <taxon>Streptophyta</taxon>
        <taxon>Embryophyta</taxon>
        <taxon>Tracheophyta</taxon>
        <taxon>Spermatophyta</taxon>
        <taxon>Magnoliopsida</taxon>
        <taxon>Ranunculales</taxon>
        <taxon>Ranunculaceae</taxon>
        <taxon>Coptidoideae</taxon>
        <taxon>Coptis</taxon>
    </lineage>
</organism>
<reference evidence="1 2" key="1">
    <citation type="submission" date="2020-10" db="EMBL/GenBank/DDBJ databases">
        <title>The Coptis chinensis genome and diversification of protoberbering-type alkaloids.</title>
        <authorList>
            <person name="Wang B."/>
            <person name="Shu S."/>
            <person name="Song C."/>
            <person name="Liu Y."/>
        </authorList>
    </citation>
    <scope>NUCLEOTIDE SEQUENCE [LARGE SCALE GENOMIC DNA]</scope>
    <source>
        <strain evidence="1">HL-2020</strain>
        <tissue evidence="1">Leaf</tissue>
    </source>
</reference>
<sequence>MEFDPLIPELVPLWDDFIEIGVLGQCLAVVDYSSHEFADVWIRCGETASWLHAFALQIFDVVSLSLLYFLNNGEFLFSINYRDVVCCDPTGYEDGRELGIHGMSKSVQPFVHIGTLVSPIIGNVVQLER</sequence>
<dbReference type="AlphaFoldDB" id="A0A835LYV8"/>
<evidence type="ECO:0000313" key="2">
    <source>
        <dbReference type="Proteomes" id="UP000631114"/>
    </source>
</evidence>
<name>A0A835LYV8_9MAGN</name>
<keyword evidence="2" id="KW-1185">Reference proteome</keyword>
<evidence type="ECO:0000313" key="1">
    <source>
        <dbReference type="EMBL" id="KAF9610102.1"/>
    </source>
</evidence>
<comment type="caution">
    <text evidence="1">The sequence shown here is derived from an EMBL/GenBank/DDBJ whole genome shotgun (WGS) entry which is preliminary data.</text>
</comment>
<accession>A0A835LYV8</accession>
<gene>
    <name evidence="1" type="ORF">IFM89_019967</name>
</gene>
<protein>
    <submittedName>
        <fullName evidence="1">Uncharacterized protein</fullName>
    </submittedName>
</protein>